<dbReference type="SUPFAM" id="SSF52540">
    <property type="entry name" value="P-loop containing nucleoside triphosphate hydrolases"/>
    <property type="match status" value="1"/>
</dbReference>
<comment type="caution">
    <text evidence="2">The sequence shown here is derived from an EMBL/GenBank/DDBJ whole genome shotgun (WGS) entry which is preliminary data.</text>
</comment>
<accession>A0A2T0UEH2</accession>
<dbReference type="Gene3D" id="1.25.40.10">
    <property type="entry name" value="Tetratricopeptide repeat domain"/>
    <property type="match status" value="1"/>
</dbReference>
<feature type="domain" description="ORC1/DEAH AAA+ ATPase" evidence="1">
    <location>
        <begin position="62"/>
        <end position="149"/>
    </location>
</feature>
<dbReference type="AlphaFoldDB" id="A0A2T0UEH2"/>
<dbReference type="PANTHER" id="PTHR47691:SF3">
    <property type="entry name" value="HTH-TYPE TRANSCRIPTIONAL REGULATOR RV0890C-RELATED"/>
    <property type="match status" value="1"/>
</dbReference>
<reference evidence="2 3" key="1">
    <citation type="submission" date="2018-03" db="EMBL/GenBank/DDBJ databases">
        <title>Genomic Encyclopedia of Type Strains, Phase III (KMG-III): the genomes of soil and plant-associated and newly described type strains.</title>
        <authorList>
            <person name="Whitman W."/>
        </authorList>
    </citation>
    <scope>NUCLEOTIDE SEQUENCE [LARGE SCALE GENOMIC DNA]</scope>
    <source>
        <strain evidence="2 3">CGMCC 4.7067</strain>
    </source>
</reference>
<dbReference type="PANTHER" id="PTHR47691">
    <property type="entry name" value="REGULATOR-RELATED"/>
    <property type="match status" value="1"/>
</dbReference>
<sequence>MSEESAFHNTFDGGVERLIQGQTIHVHYGPNRIPPQEGPPVDGAWIGREREVERIAADIAARRPVAIHGESGIGKTALAAQVIDHLRDRYPDGQLYVDLGTDTDDPAEVLYDMLLSLNVDSSQIPKGLNRRLGMYQSVTRGLALLVVIDGVVSEGQASRFRPASPASGYLVVGQPLQDASFARHEVGPLDPGHAAEFLRRACPNLVEGAPERLVAELGSKPADLSALAKLVRHRSLTGLFEVREALGGSSLFTGIYDSLSESAKWLHRMLESLPNREFEGDLTQIFEGSVDWTKGTLDPFAELEALGLVKSHRPGWYRLEYQITGAGGRHARTGAVRSDVHGSVRDALIWHIRRAQLADHAIMKARMRFAPPLPRHIAATPFTSEATAIEWFRTLYPVLHRSLLVTAKQRLHTDLTWALAEALWAYYANASRHEDAAEAYRAARAVADGPHAEAHLSSLLAMCLIRIGGFDEAEQVLDHAMEALESAPPAAERAEAVDRTRLKGIVTEAFGRLRQGQGRFDDARDVLLRSCEYMAEAGESRAVGIRLRVIAETYQAEGRFEDAVATWTQAAEQFDPGTDWRNRNGALLDIAMLRLRRGDTGVVPEIDDLLKPFEQGGYWQTVAETHERVAEATGEDGAPDRDRLERALRLFDAHGAVLDAARVRQRLGLNGSDER</sequence>
<dbReference type="Gene3D" id="3.40.50.300">
    <property type="entry name" value="P-loop containing nucleotide triphosphate hydrolases"/>
    <property type="match status" value="1"/>
</dbReference>
<dbReference type="RefSeq" id="WP_106366165.1">
    <property type="nucleotide sequence ID" value="NZ_PVTJ01000010.1"/>
</dbReference>
<evidence type="ECO:0000313" key="3">
    <source>
        <dbReference type="Proteomes" id="UP000238176"/>
    </source>
</evidence>
<keyword evidence="3" id="KW-1185">Reference proteome</keyword>
<dbReference type="Proteomes" id="UP000238176">
    <property type="component" value="Unassembled WGS sequence"/>
</dbReference>
<dbReference type="InterPro" id="IPR049945">
    <property type="entry name" value="AAA_22"/>
</dbReference>
<name>A0A2T0UEH2_9ACTN</name>
<proteinExistence type="predicted"/>
<gene>
    <name evidence="2" type="ORF">B0I28_110157</name>
</gene>
<organism evidence="2 3">
    <name type="scientific">Glycomyces artemisiae</name>
    <dbReference type="NCBI Taxonomy" id="1076443"/>
    <lineage>
        <taxon>Bacteria</taxon>
        <taxon>Bacillati</taxon>
        <taxon>Actinomycetota</taxon>
        <taxon>Actinomycetes</taxon>
        <taxon>Glycomycetales</taxon>
        <taxon>Glycomycetaceae</taxon>
        <taxon>Glycomyces</taxon>
    </lineage>
</organism>
<dbReference type="InterPro" id="IPR011990">
    <property type="entry name" value="TPR-like_helical_dom_sf"/>
</dbReference>
<dbReference type="Pfam" id="PF13401">
    <property type="entry name" value="AAA_22"/>
    <property type="match status" value="1"/>
</dbReference>
<protein>
    <submittedName>
        <fullName evidence="2">NB-ARC domain-containing protein</fullName>
    </submittedName>
</protein>
<dbReference type="SUPFAM" id="SSF48452">
    <property type="entry name" value="TPR-like"/>
    <property type="match status" value="1"/>
</dbReference>
<dbReference type="EMBL" id="PVTJ01000010">
    <property type="protein sequence ID" value="PRY56274.1"/>
    <property type="molecule type" value="Genomic_DNA"/>
</dbReference>
<evidence type="ECO:0000259" key="1">
    <source>
        <dbReference type="Pfam" id="PF13401"/>
    </source>
</evidence>
<evidence type="ECO:0000313" key="2">
    <source>
        <dbReference type="EMBL" id="PRY56274.1"/>
    </source>
</evidence>
<dbReference type="InterPro" id="IPR027417">
    <property type="entry name" value="P-loop_NTPase"/>
</dbReference>
<dbReference type="GO" id="GO:0016887">
    <property type="term" value="F:ATP hydrolysis activity"/>
    <property type="evidence" value="ECO:0007669"/>
    <property type="project" value="InterPro"/>
</dbReference>